<dbReference type="GO" id="GO:0005741">
    <property type="term" value="C:mitochondrial outer membrane"/>
    <property type="evidence" value="ECO:0007669"/>
    <property type="project" value="TreeGrafter"/>
</dbReference>
<dbReference type="PANTHER" id="PTHR15186">
    <property type="entry name" value="RE48077P"/>
    <property type="match status" value="1"/>
</dbReference>
<comment type="subcellular location">
    <subcellularLocation>
        <location evidence="1">Membrane</location>
        <topology evidence="1">Single-pass membrane protein</topology>
    </subcellularLocation>
    <subcellularLocation>
        <location evidence="2">Mitochondrion membrane</location>
    </subcellularLocation>
</comment>
<keyword evidence="11" id="KW-1185">Reference proteome</keyword>
<dbReference type="Ensembl" id="ENSMGAT00000034871.1">
    <property type="protein sequence ID" value="ENSMGAP00000028202.1"/>
    <property type="gene ID" value="ENSMGAG00000019998.1"/>
</dbReference>
<evidence type="ECO:0000256" key="6">
    <source>
        <dbReference type="ARBA" id="ARBA00022989"/>
    </source>
</evidence>
<keyword evidence="7" id="KW-0496">Mitochondrion</keyword>
<reference evidence="10" key="2">
    <citation type="submission" date="2025-08" db="UniProtKB">
        <authorList>
            <consortium name="Ensembl"/>
        </authorList>
    </citation>
    <scope>IDENTIFICATION</scope>
</reference>
<feature type="region of interest" description="Disordered" evidence="9">
    <location>
        <begin position="118"/>
        <end position="138"/>
    </location>
</feature>
<evidence type="ECO:0000256" key="4">
    <source>
        <dbReference type="ARBA" id="ARBA00022692"/>
    </source>
</evidence>
<proteinExistence type="inferred from homology"/>
<dbReference type="GO" id="GO:0043065">
    <property type="term" value="P:positive regulation of apoptotic process"/>
    <property type="evidence" value="ECO:0007669"/>
    <property type="project" value="InterPro"/>
</dbReference>
<evidence type="ECO:0000313" key="11">
    <source>
        <dbReference type="Proteomes" id="UP000001645"/>
    </source>
</evidence>
<dbReference type="AlphaFoldDB" id="A0A803Y8V5"/>
<keyword evidence="4" id="KW-0812">Transmembrane</keyword>
<evidence type="ECO:0000256" key="9">
    <source>
        <dbReference type="SAM" id="MobiDB-lite"/>
    </source>
</evidence>
<dbReference type="InterPro" id="IPR010548">
    <property type="entry name" value="BNIP3"/>
</dbReference>
<comment type="similarity">
    <text evidence="3">Belongs to the NIP3 family.</text>
</comment>
<evidence type="ECO:0000256" key="3">
    <source>
        <dbReference type="ARBA" id="ARBA00007710"/>
    </source>
</evidence>
<accession>A0A803Y8V5</accession>
<protein>
    <submittedName>
        <fullName evidence="10">Uncharacterized protein</fullName>
    </submittedName>
</protein>
<dbReference type="PANTHER" id="PTHR15186:SF4">
    <property type="entry name" value="BCL2_ADENOVIRUS E1B 19 KDA PROTEIN-INTERACTING PROTEIN 3"/>
    <property type="match status" value="1"/>
</dbReference>
<evidence type="ECO:0000256" key="1">
    <source>
        <dbReference type="ARBA" id="ARBA00004167"/>
    </source>
</evidence>
<dbReference type="GO" id="GO:0097345">
    <property type="term" value="P:mitochondrial outer membrane permeabilization"/>
    <property type="evidence" value="ECO:0007669"/>
    <property type="project" value="TreeGrafter"/>
</dbReference>
<dbReference type="Pfam" id="PF06553">
    <property type="entry name" value="BNIP3"/>
    <property type="match status" value="1"/>
</dbReference>
<keyword evidence="6" id="KW-1133">Transmembrane helix</keyword>
<evidence type="ECO:0000313" key="10">
    <source>
        <dbReference type="Ensembl" id="ENSMGAP00000028202.1"/>
    </source>
</evidence>
<keyword evidence="5" id="KW-0053">Apoptosis</keyword>
<evidence type="ECO:0000256" key="7">
    <source>
        <dbReference type="ARBA" id="ARBA00023128"/>
    </source>
</evidence>
<dbReference type="Proteomes" id="UP000001645">
    <property type="component" value="Chromosome 8"/>
</dbReference>
<name>A0A803Y8V5_MELGA</name>
<reference evidence="10 11" key="1">
    <citation type="journal article" date="2010" name="PLoS Biol.">
        <title>Multi-platform next-generation sequencing of the domestic turkey (Meleagris gallopavo): genome assembly and analysis.</title>
        <authorList>
            <person name="Dalloul R.A."/>
            <person name="Long J.A."/>
            <person name="Zimin A.V."/>
            <person name="Aslam L."/>
            <person name="Beal K."/>
            <person name="Blomberg L.A."/>
            <person name="Bouffard P."/>
            <person name="Burt D.W."/>
            <person name="Crasta O."/>
            <person name="Crooijmans R.P."/>
            <person name="Cooper K."/>
            <person name="Coulombe R.A."/>
            <person name="De S."/>
            <person name="Delany M.E."/>
            <person name="Dodgson J.B."/>
            <person name="Dong J.J."/>
            <person name="Evans C."/>
            <person name="Frederickson K.M."/>
            <person name="Flicek P."/>
            <person name="Florea L."/>
            <person name="Folkerts O."/>
            <person name="Groenen M.A."/>
            <person name="Harkins T.T."/>
            <person name="Herrero J."/>
            <person name="Hoffmann S."/>
            <person name="Megens H.J."/>
            <person name="Jiang A."/>
            <person name="de Jong P."/>
            <person name="Kaiser P."/>
            <person name="Kim H."/>
            <person name="Kim K.W."/>
            <person name="Kim S."/>
            <person name="Langenberger D."/>
            <person name="Lee M.K."/>
            <person name="Lee T."/>
            <person name="Mane S."/>
            <person name="Marcais G."/>
            <person name="Marz M."/>
            <person name="McElroy A.P."/>
            <person name="Modise T."/>
            <person name="Nefedov M."/>
            <person name="Notredame C."/>
            <person name="Paton I.R."/>
            <person name="Payne W.S."/>
            <person name="Pertea G."/>
            <person name="Prickett D."/>
            <person name="Puiu D."/>
            <person name="Qioa D."/>
            <person name="Raineri E."/>
            <person name="Ruffier M."/>
            <person name="Salzberg S.L."/>
            <person name="Schatz M.C."/>
            <person name="Scheuring C."/>
            <person name="Schmidt C.J."/>
            <person name="Schroeder S."/>
            <person name="Searle S.M."/>
            <person name="Smith E.J."/>
            <person name="Smith J."/>
            <person name="Sonstegard T.S."/>
            <person name="Stadler P.F."/>
            <person name="Tafer H."/>
            <person name="Tu Z.J."/>
            <person name="Van Tassell C.P."/>
            <person name="Vilella A.J."/>
            <person name="Williams K.P."/>
            <person name="Yorke J.A."/>
            <person name="Zhang L."/>
            <person name="Zhang H.B."/>
            <person name="Zhang X."/>
            <person name="Zhang Y."/>
            <person name="Reed K.M."/>
        </authorList>
    </citation>
    <scope>NUCLEOTIDE SEQUENCE [LARGE SCALE GENOMIC DNA]</scope>
</reference>
<feature type="compositionally biased region" description="Basic and acidic residues" evidence="9">
    <location>
        <begin position="118"/>
        <end position="131"/>
    </location>
</feature>
<evidence type="ECO:0000256" key="8">
    <source>
        <dbReference type="ARBA" id="ARBA00023136"/>
    </source>
</evidence>
<dbReference type="InParanoid" id="A0A803Y8V5"/>
<reference evidence="10" key="3">
    <citation type="submission" date="2025-09" db="UniProtKB">
        <authorList>
            <consortium name="Ensembl"/>
        </authorList>
    </citation>
    <scope>IDENTIFICATION</scope>
</reference>
<keyword evidence="8" id="KW-0472">Membrane</keyword>
<dbReference type="GeneTree" id="ENSGT00390000013415"/>
<evidence type="ECO:0000256" key="2">
    <source>
        <dbReference type="ARBA" id="ARBA00004325"/>
    </source>
</evidence>
<evidence type="ECO:0000256" key="5">
    <source>
        <dbReference type="ARBA" id="ARBA00022703"/>
    </source>
</evidence>
<dbReference type="GO" id="GO:0005783">
    <property type="term" value="C:endoplasmic reticulum"/>
    <property type="evidence" value="ECO:0007669"/>
    <property type="project" value="TreeGrafter"/>
</dbReference>
<dbReference type="GO" id="GO:0042802">
    <property type="term" value="F:identical protein binding"/>
    <property type="evidence" value="ECO:0007669"/>
    <property type="project" value="UniProtKB-ARBA"/>
</dbReference>
<organism evidence="10 11">
    <name type="scientific">Meleagris gallopavo</name>
    <name type="common">Wild turkey</name>
    <dbReference type="NCBI Taxonomy" id="9103"/>
    <lineage>
        <taxon>Eukaryota</taxon>
        <taxon>Metazoa</taxon>
        <taxon>Chordata</taxon>
        <taxon>Craniata</taxon>
        <taxon>Vertebrata</taxon>
        <taxon>Euteleostomi</taxon>
        <taxon>Archelosauria</taxon>
        <taxon>Archosauria</taxon>
        <taxon>Dinosauria</taxon>
        <taxon>Saurischia</taxon>
        <taxon>Theropoda</taxon>
        <taxon>Coelurosauria</taxon>
        <taxon>Aves</taxon>
        <taxon>Neognathae</taxon>
        <taxon>Galloanserae</taxon>
        <taxon>Galliformes</taxon>
        <taxon>Phasianidae</taxon>
        <taxon>Meleagridinae</taxon>
        <taxon>Meleagris</taxon>
    </lineage>
</organism>
<dbReference type="GO" id="GO:0005635">
    <property type="term" value="C:nuclear envelope"/>
    <property type="evidence" value="ECO:0007669"/>
    <property type="project" value="TreeGrafter"/>
</dbReference>
<sequence>MYCLASARLPGAAARSAHPRVLALRGAHRAADAGTKACPPAVSWGGSAASCSACLCAEQPALFWLCFPLCPTGSWVELHFSSNGNGNGNSTAATSQEQVPASISIHNGDMEKILLDAQHESGRSSSRESSHCDSPSRSQLLMHSSSSCAHSCPLVLWFCPHPRPFSCWRRQLRGLWPPALLAVLCTTRIHLQPGLLCSAMMRG</sequence>